<dbReference type="Gene3D" id="2.40.50.140">
    <property type="entry name" value="Nucleic acid-binding proteins"/>
    <property type="match status" value="1"/>
</dbReference>
<keyword evidence="13 15" id="KW-0030">Aminoacyl-tRNA synthetase</keyword>
<keyword evidence="21" id="KW-1185">Reference proteome</keyword>
<dbReference type="Pfam" id="PF03147">
    <property type="entry name" value="FDX-ACB"/>
    <property type="match status" value="1"/>
</dbReference>
<evidence type="ECO:0000256" key="8">
    <source>
        <dbReference type="ARBA" id="ARBA00022741"/>
    </source>
</evidence>
<dbReference type="InterPro" id="IPR033714">
    <property type="entry name" value="tRNA_bind_bactPheRS"/>
</dbReference>
<dbReference type="GO" id="GO:0016740">
    <property type="term" value="F:transferase activity"/>
    <property type="evidence" value="ECO:0007669"/>
    <property type="project" value="UniProtKB-ARBA"/>
</dbReference>
<dbReference type="GO" id="GO:0140096">
    <property type="term" value="F:catalytic activity, acting on a protein"/>
    <property type="evidence" value="ECO:0007669"/>
    <property type="project" value="UniProtKB-ARBA"/>
</dbReference>
<protein>
    <recommendedName>
        <fullName evidence="15">Phenylalanine--tRNA ligase beta subunit</fullName>
        <ecNumber evidence="15">6.1.1.20</ecNumber>
    </recommendedName>
    <alternativeName>
        <fullName evidence="15">Phenylalanyl-tRNA synthetase beta subunit</fullName>
        <shortName evidence="15">PheRS</shortName>
    </alternativeName>
</protein>
<dbReference type="GO" id="GO:0000049">
    <property type="term" value="F:tRNA binding"/>
    <property type="evidence" value="ECO:0007669"/>
    <property type="project" value="UniProtKB-UniRule"/>
</dbReference>
<evidence type="ECO:0000256" key="7">
    <source>
        <dbReference type="ARBA" id="ARBA00022723"/>
    </source>
</evidence>
<organism evidence="20 21">
    <name type="scientific">Planifilum fulgidum</name>
    <dbReference type="NCBI Taxonomy" id="201973"/>
    <lineage>
        <taxon>Bacteria</taxon>
        <taxon>Bacillati</taxon>
        <taxon>Bacillota</taxon>
        <taxon>Bacilli</taxon>
        <taxon>Bacillales</taxon>
        <taxon>Thermoactinomycetaceae</taxon>
        <taxon>Planifilum</taxon>
    </lineage>
</organism>
<dbReference type="PANTHER" id="PTHR10947:SF0">
    <property type="entry name" value="PHENYLALANINE--TRNA LIGASE BETA SUBUNIT"/>
    <property type="match status" value="1"/>
</dbReference>
<dbReference type="GO" id="GO:0000287">
    <property type="term" value="F:magnesium ion binding"/>
    <property type="evidence" value="ECO:0007669"/>
    <property type="project" value="UniProtKB-UniRule"/>
</dbReference>
<feature type="domain" description="B5" evidence="19">
    <location>
        <begin position="408"/>
        <end position="483"/>
    </location>
</feature>
<dbReference type="CDD" id="cd00769">
    <property type="entry name" value="PheRS_beta_core"/>
    <property type="match status" value="1"/>
</dbReference>
<dbReference type="Pfam" id="PF17759">
    <property type="entry name" value="tRNA_synthFbeta"/>
    <property type="match status" value="1"/>
</dbReference>
<comment type="cofactor">
    <cofactor evidence="15">
        <name>Mg(2+)</name>
        <dbReference type="ChEBI" id="CHEBI:18420"/>
    </cofactor>
    <text evidence="15">Binds 2 magnesium ions per tetramer.</text>
</comment>
<dbReference type="GO" id="GO:0005524">
    <property type="term" value="F:ATP binding"/>
    <property type="evidence" value="ECO:0007669"/>
    <property type="project" value="UniProtKB-UniRule"/>
</dbReference>
<keyword evidence="7 15" id="KW-0479">Metal-binding</keyword>
<evidence type="ECO:0000259" key="17">
    <source>
        <dbReference type="PROSITE" id="PS50886"/>
    </source>
</evidence>
<dbReference type="PROSITE" id="PS50886">
    <property type="entry name" value="TRBD"/>
    <property type="match status" value="1"/>
</dbReference>
<dbReference type="PROSITE" id="PS51447">
    <property type="entry name" value="FDX_ACB"/>
    <property type="match status" value="1"/>
</dbReference>
<dbReference type="Gene3D" id="3.50.40.10">
    <property type="entry name" value="Phenylalanyl-trna Synthetase, Chain B, domain 3"/>
    <property type="match status" value="1"/>
</dbReference>
<dbReference type="InterPro" id="IPR005147">
    <property type="entry name" value="tRNA_synthase_B5-dom"/>
</dbReference>
<evidence type="ECO:0000256" key="6">
    <source>
        <dbReference type="ARBA" id="ARBA00022598"/>
    </source>
</evidence>
<dbReference type="FunFam" id="3.30.56.10:FF:000002">
    <property type="entry name" value="Phenylalanine--tRNA ligase beta subunit"/>
    <property type="match status" value="1"/>
</dbReference>
<comment type="similarity">
    <text evidence="2 15">Belongs to the phenylalanyl-tRNA synthetase beta subunit family. Type 1 subfamily.</text>
</comment>
<evidence type="ECO:0000256" key="14">
    <source>
        <dbReference type="ARBA" id="ARBA00049255"/>
    </source>
</evidence>
<dbReference type="Gene3D" id="3.30.56.10">
    <property type="match status" value="2"/>
</dbReference>
<dbReference type="HAMAP" id="MF_00283">
    <property type="entry name" value="Phe_tRNA_synth_beta1"/>
    <property type="match status" value="1"/>
</dbReference>
<gene>
    <name evidence="15" type="primary">pheT</name>
    <name evidence="20" type="ORF">SAMN04488025_10768</name>
</gene>
<evidence type="ECO:0000256" key="16">
    <source>
        <dbReference type="PROSITE-ProRule" id="PRU00209"/>
    </source>
</evidence>
<comment type="catalytic activity">
    <reaction evidence="14 15">
        <text>tRNA(Phe) + L-phenylalanine + ATP = L-phenylalanyl-tRNA(Phe) + AMP + diphosphate + H(+)</text>
        <dbReference type="Rhea" id="RHEA:19413"/>
        <dbReference type="Rhea" id="RHEA-COMP:9668"/>
        <dbReference type="Rhea" id="RHEA-COMP:9699"/>
        <dbReference type="ChEBI" id="CHEBI:15378"/>
        <dbReference type="ChEBI" id="CHEBI:30616"/>
        <dbReference type="ChEBI" id="CHEBI:33019"/>
        <dbReference type="ChEBI" id="CHEBI:58095"/>
        <dbReference type="ChEBI" id="CHEBI:78442"/>
        <dbReference type="ChEBI" id="CHEBI:78531"/>
        <dbReference type="ChEBI" id="CHEBI:456215"/>
        <dbReference type="EC" id="6.1.1.20"/>
    </reaction>
</comment>
<dbReference type="FunFam" id="3.30.70.380:FF:000001">
    <property type="entry name" value="Phenylalanine--tRNA ligase beta subunit"/>
    <property type="match status" value="1"/>
</dbReference>
<dbReference type="STRING" id="201973.SAMN04488025_10768"/>
<proteinExistence type="inferred from homology"/>
<evidence type="ECO:0000259" key="19">
    <source>
        <dbReference type="PROSITE" id="PS51483"/>
    </source>
</evidence>
<dbReference type="InterPro" id="IPR004532">
    <property type="entry name" value="Phe-tRNA-ligase_IIc_bsu_bact"/>
</dbReference>
<keyword evidence="11 16" id="KW-0694">RNA-binding</keyword>
<feature type="domain" description="TRNA-binding" evidence="17">
    <location>
        <begin position="40"/>
        <end position="155"/>
    </location>
</feature>
<dbReference type="RefSeq" id="WP_092036803.1">
    <property type="nucleotide sequence ID" value="NZ_FOOK01000007.1"/>
</dbReference>
<dbReference type="InterPro" id="IPR045864">
    <property type="entry name" value="aa-tRNA-synth_II/BPL/LPL"/>
</dbReference>
<dbReference type="SUPFAM" id="SSF56037">
    <property type="entry name" value="PheT/TilS domain"/>
    <property type="match status" value="1"/>
</dbReference>
<keyword evidence="8 15" id="KW-0547">Nucleotide-binding</keyword>
<accession>A0A1I2M9T5</accession>
<reference evidence="20 21" key="1">
    <citation type="submission" date="2016-10" db="EMBL/GenBank/DDBJ databases">
        <authorList>
            <person name="de Groot N.N."/>
        </authorList>
    </citation>
    <scope>NUCLEOTIDE SEQUENCE [LARGE SCALE GENOMIC DNA]</scope>
    <source>
        <strain evidence="20 21">DSM 44945</strain>
    </source>
</reference>
<dbReference type="Gene3D" id="3.30.70.380">
    <property type="entry name" value="Ferrodoxin-fold anticodon-binding domain"/>
    <property type="match status" value="1"/>
</dbReference>
<dbReference type="NCBIfam" id="TIGR00472">
    <property type="entry name" value="pheT_bact"/>
    <property type="match status" value="1"/>
</dbReference>
<dbReference type="GO" id="GO:0009328">
    <property type="term" value="C:phenylalanine-tRNA ligase complex"/>
    <property type="evidence" value="ECO:0007669"/>
    <property type="project" value="TreeGrafter"/>
</dbReference>
<dbReference type="SUPFAM" id="SSF46955">
    <property type="entry name" value="Putative DNA-binding domain"/>
    <property type="match status" value="1"/>
</dbReference>
<dbReference type="InterPro" id="IPR041616">
    <property type="entry name" value="PheRS_beta_core"/>
</dbReference>
<dbReference type="AlphaFoldDB" id="A0A1I2M9T5"/>
<feature type="domain" description="FDX-ACB" evidence="18">
    <location>
        <begin position="710"/>
        <end position="803"/>
    </location>
</feature>
<feature type="binding site" evidence="15">
    <location>
        <position position="470"/>
    </location>
    <ligand>
        <name>Mg(2+)</name>
        <dbReference type="ChEBI" id="CHEBI:18420"/>
        <note>shared with alpha subunit</note>
    </ligand>
</feature>
<dbReference type="SMART" id="SM00873">
    <property type="entry name" value="B3_4"/>
    <property type="match status" value="1"/>
</dbReference>
<comment type="subcellular location">
    <subcellularLocation>
        <location evidence="1 15">Cytoplasm</location>
    </subcellularLocation>
</comment>
<dbReference type="InterPro" id="IPR012340">
    <property type="entry name" value="NA-bd_OB-fold"/>
</dbReference>
<dbReference type="SUPFAM" id="SSF55681">
    <property type="entry name" value="Class II aaRS and biotin synthetases"/>
    <property type="match status" value="1"/>
</dbReference>
<evidence type="ECO:0000259" key="18">
    <source>
        <dbReference type="PROSITE" id="PS51447"/>
    </source>
</evidence>
<evidence type="ECO:0000256" key="10">
    <source>
        <dbReference type="ARBA" id="ARBA00022842"/>
    </source>
</evidence>
<evidence type="ECO:0000256" key="4">
    <source>
        <dbReference type="ARBA" id="ARBA00022490"/>
    </source>
</evidence>
<dbReference type="FunFam" id="3.50.40.10:FF:000001">
    <property type="entry name" value="Phenylalanine--tRNA ligase beta subunit"/>
    <property type="match status" value="1"/>
</dbReference>
<comment type="subunit">
    <text evidence="3 15">Tetramer of two alpha and two beta subunits.</text>
</comment>
<dbReference type="GO" id="GO:0006432">
    <property type="term" value="P:phenylalanyl-tRNA aminoacylation"/>
    <property type="evidence" value="ECO:0007669"/>
    <property type="project" value="UniProtKB-UniRule"/>
</dbReference>
<dbReference type="FunFam" id="3.30.930.10:FF:000022">
    <property type="entry name" value="Phenylalanine--tRNA ligase beta subunit"/>
    <property type="match status" value="1"/>
</dbReference>
<dbReference type="Pfam" id="PF03484">
    <property type="entry name" value="B5"/>
    <property type="match status" value="1"/>
</dbReference>
<dbReference type="OrthoDB" id="9805455at2"/>
<dbReference type="CDD" id="cd02796">
    <property type="entry name" value="tRNA_bind_bactPheRS"/>
    <property type="match status" value="1"/>
</dbReference>
<feature type="binding site" evidence="15">
    <location>
        <position position="471"/>
    </location>
    <ligand>
        <name>Mg(2+)</name>
        <dbReference type="ChEBI" id="CHEBI:18420"/>
        <note>shared with alpha subunit</note>
    </ligand>
</feature>
<dbReference type="Pfam" id="PF01588">
    <property type="entry name" value="tRNA_bind"/>
    <property type="match status" value="1"/>
</dbReference>
<dbReference type="InterPro" id="IPR009061">
    <property type="entry name" value="DNA-bd_dom_put_sf"/>
</dbReference>
<dbReference type="SMART" id="SM00874">
    <property type="entry name" value="B5"/>
    <property type="match status" value="1"/>
</dbReference>
<keyword evidence="9 15" id="KW-0067">ATP-binding</keyword>
<dbReference type="PROSITE" id="PS51483">
    <property type="entry name" value="B5"/>
    <property type="match status" value="1"/>
</dbReference>
<dbReference type="Pfam" id="PF03483">
    <property type="entry name" value="B3_4"/>
    <property type="match status" value="1"/>
</dbReference>
<evidence type="ECO:0000256" key="15">
    <source>
        <dbReference type="HAMAP-Rule" id="MF_00283"/>
    </source>
</evidence>
<name>A0A1I2M9T5_9BACL</name>
<feature type="binding site" evidence="15">
    <location>
        <position position="467"/>
    </location>
    <ligand>
        <name>Mg(2+)</name>
        <dbReference type="ChEBI" id="CHEBI:18420"/>
        <note>shared with alpha subunit</note>
    </ligand>
</feature>
<dbReference type="InterPro" id="IPR005146">
    <property type="entry name" value="B3/B4_tRNA-bd"/>
</dbReference>
<evidence type="ECO:0000256" key="3">
    <source>
        <dbReference type="ARBA" id="ARBA00011209"/>
    </source>
</evidence>
<keyword evidence="5 16" id="KW-0820">tRNA-binding</keyword>
<dbReference type="Proteomes" id="UP000198661">
    <property type="component" value="Unassembled WGS sequence"/>
</dbReference>
<evidence type="ECO:0000313" key="21">
    <source>
        <dbReference type="Proteomes" id="UP000198661"/>
    </source>
</evidence>
<evidence type="ECO:0000256" key="11">
    <source>
        <dbReference type="ARBA" id="ARBA00022884"/>
    </source>
</evidence>
<dbReference type="NCBIfam" id="NF045760">
    <property type="entry name" value="YtpR"/>
    <property type="match status" value="1"/>
</dbReference>
<dbReference type="SUPFAM" id="SSF50249">
    <property type="entry name" value="Nucleic acid-binding proteins"/>
    <property type="match status" value="1"/>
</dbReference>
<evidence type="ECO:0000256" key="1">
    <source>
        <dbReference type="ARBA" id="ARBA00004496"/>
    </source>
</evidence>
<dbReference type="InterPro" id="IPR036690">
    <property type="entry name" value="Fdx_antiC-bd_sf"/>
</dbReference>
<dbReference type="Gene3D" id="3.30.930.10">
    <property type="entry name" value="Bira Bifunctional Protein, Domain 2"/>
    <property type="match status" value="1"/>
</dbReference>
<evidence type="ECO:0000256" key="9">
    <source>
        <dbReference type="ARBA" id="ARBA00022840"/>
    </source>
</evidence>
<dbReference type="EMBL" id="FOOK01000007">
    <property type="protein sequence ID" value="SFF87579.1"/>
    <property type="molecule type" value="Genomic_DNA"/>
</dbReference>
<dbReference type="GO" id="GO:0004826">
    <property type="term" value="F:phenylalanine-tRNA ligase activity"/>
    <property type="evidence" value="ECO:0007669"/>
    <property type="project" value="UniProtKB-UniRule"/>
</dbReference>
<dbReference type="SUPFAM" id="SSF54991">
    <property type="entry name" value="Anticodon-binding domain of PheRS"/>
    <property type="match status" value="1"/>
</dbReference>
<keyword evidence="6 15" id="KW-0436">Ligase</keyword>
<dbReference type="InterPro" id="IPR045060">
    <property type="entry name" value="Phe-tRNA-ligase_IIc_bsu"/>
</dbReference>
<dbReference type="InterPro" id="IPR002547">
    <property type="entry name" value="tRNA-bd_dom"/>
</dbReference>
<evidence type="ECO:0000256" key="13">
    <source>
        <dbReference type="ARBA" id="ARBA00023146"/>
    </source>
</evidence>
<evidence type="ECO:0000256" key="5">
    <source>
        <dbReference type="ARBA" id="ARBA00022555"/>
    </source>
</evidence>
<dbReference type="EC" id="6.1.1.20" evidence="15"/>
<evidence type="ECO:0000256" key="2">
    <source>
        <dbReference type="ARBA" id="ARBA00008653"/>
    </source>
</evidence>
<keyword evidence="10 15" id="KW-0460">Magnesium</keyword>
<feature type="binding site" evidence="15">
    <location>
        <position position="461"/>
    </location>
    <ligand>
        <name>Mg(2+)</name>
        <dbReference type="ChEBI" id="CHEBI:18420"/>
        <note>shared with alpha subunit</note>
    </ligand>
</feature>
<dbReference type="InterPro" id="IPR020825">
    <property type="entry name" value="Phe-tRNA_synthase-like_B3/B4"/>
</dbReference>
<sequence>MRVSYEWLKEMVDLSGIDADELAEGLTRTGVAVDAVEDRNPGVHRVVVGRVKSVEPHPGAERLRVCRVDVGQEELLQIVCGAPNVAEGQLVPVALEGAELPGGVRIKRVKLRGVESQGMICSAGELGLPEKMLPKELTEGILVLTEEAKVGRDVRSLLGMDDKVLELDLTPNRSDCLSMIGVAYETAAVFDRSLHLPEPKELPATGGELPVSVAVESGADCPVYAAQAVDGLRVGPSPQWMQNRLMAAGIRPINNIVDVTNYVMLEYGQPLHAFDYDRISGGRILVRRARQGERLETLDGVIRECNPDDILITDGDKPLGLAGVMGGANSEVTGATTRVLIESACFDPVLIRRTSRRLGLRSEASNRFEKGVDRSRIVPALKRAVQLLVEVAGGRVASPIVLEKSGEVEERIIPVRHRRIVSLLGAEIREEEVMDIFRRLRFSVEKEESVYHVRVPSRRNDLSIEVDIIEEVARLYGYNRIPAASLQGSQGRGGLTREQQLRRTIRHTLRHLGMNEAVTYSLTSPQMEKGLSLHPDARPIPLSMPLSDERSVLRTGLLPHLLQSAAYNVHRRQERVALFEIGRVYLAEEQPLTDLPEERWELAGLWTGPMGPVHWRGQTASDFYRVKGILEALFARLGIGSAKFFPARPKGFHPGRTAEIRIDGRFAGILGQIHPRISDEMDLKETFAFQLDMEVLQDAAKTDLRFRPIPRHPASTRDLAIVVDADVPAAEVEKAIRKAAGEHLESVTLFDVYTGEQVGNEKKSLAYSLVYRAEDRTLTDEEVAKFHQAVVDELERAFGARLRA</sequence>
<evidence type="ECO:0000256" key="12">
    <source>
        <dbReference type="ARBA" id="ARBA00022917"/>
    </source>
</evidence>
<keyword evidence="4 15" id="KW-0963">Cytoplasm</keyword>
<evidence type="ECO:0000313" key="20">
    <source>
        <dbReference type="EMBL" id="SFF87579.1"/>
    </source>
</evidence>
<dbReference type="PANTHER" id="PTHR10947">
    <property type="entry name" value="PHENYLALANYL-TRNA SYNTHETASE BETA CHAIN AND LEUCINE-RICH REPEAT-CONTAINING PROTEIN 47"/>
    <property type="match status" value="1"/>
</dbReference>
<dbReference type="FunFam" id="2.40.50.140:FF:000045">
    <property type="entry name" value="Phenylalanine--tRNA ligase beta subunit"/>
    <property type="match status" value="1"/>
</dbReference>
<keyword evidence="12 15" id="KW-0648">Protein biosynthesis</keyword>
<dbReference type="InterPro" id="IPR005121">
    <property type="entry name" value="Fdx_antiC-bd"/>
</dbReference>
<dbReference type="SMART" id="SM00896">
    <property type="entry name" value="FDX-ACB"/>
    <property type="match status" value="1"/>
</dbReference>